<organism evidence="1">
    <name type="scientific">Phenylobacterium glaciei</name>
    <dbReference type="NCBI Taxonomy" id="2803784"/>
    <lineage>
        <taxon>Bacteria</taxon>
        <taxon>Pseudomonadati</taxon>
        <taxon>Pseudomonadota</taxon>
        <taxon>Alphaproteobacteria</taxon>
        <taxon>Caulobacterales</taxon>
        <taxon>Caulobacteraceae</taxon>
        <taxon>Phenylobacterium</taxon>
    </lineage>
</organism>
<evidence type="ECO:0000313" key="1">
    <source>
        <dbReference type="EMBL" id="QQZ50473.1"/>
    </source>
</evidence>
<dbReference type="EMBL" id="CP068570">
    <property type="protein sequence ID" value="QQZ50473.1"/>
    <property type="molecule type" value="Genomic_DNA"/>
</dbReference>
<accession>A0A974P4E7</accession>
<proteinExistence type="predicted"/>
<protein>
    <submittedName>
        <fullName evidence="1">Uncharacterized protein</fullName>
    </submittedName>
</protein>
<name>A0A974P4E7_9CAUL</name>
<dbReference type="AlphaFoldDB" id="A0A974P4E7"/>
<sequence>MEAAQTSRPFADELAALDAVSHPRPNCAPCAGSPSAAPSRAALAASFPDYAARAAGAARAPARAPA</sequence>
<gene>
    <name evidence="1" type="ORF">JKL49_02310</name>
</gene>
<reference evidence="1" key="1">
    <citation type="submission" date="2021-01" db="EMBL/GenBank/DDBJ databases">
        <title>Genome sequence of Phenylobacterium sp. 20VBR1 isolated from a valley glaceir, Ny-Alesund, Svalbard.</title>
        <authorList>
            <person name="Thomas F.A."/>
            <person name="Krishnan K.P."/>
            <person name="Sinha R.K."/>
        </authorList>
    </citation>
    <scope>NUCLEOTIDE SEQUENCE</scope>
    <source>
        <strain evidence="1">20VBR1</strain>
    </source>
</reference>